<feature type="compositionally biased region" description="Polar residues" evidence="1">
    <location>
        <begin position="93"/>
        <end position="109"/>
    </location>
</feature>
<dbReference type="EMBL" id="KV878970">
    <property type="protein sequence ID" value="OJK04739.1"/>
    <property type="molecule type" value="Genomic_DNA"/>
</dbReference>
<dbReference type="GeneID" id="30977989"/>
<evidence type="ECO:0000256" key="1">
    <source>
        <dbReference type="SAM" id="MobiDB-lite"/>
    </source>
</evidence>
<protein>
    <submittedName>
        <fullName evidence="2">Uncharacterized protein</fullName>
    </submittedName>
</protein>
<feature type="compositionally biased region" description="Polar residues" evidence="1">
    <location>
        <begin position="29"/>
        <end position="58"/>
    </location>
</feature>
<dbReference type="AlphaFoldDB" id="A0A1L9X8S9"/>
<evidence type="ECO:0000313" key="2">
    <source>
        <dbReference type="EMBL" id="OJK04739.1"/>
    </source>
</evidence>
<proteinExistence type="predicted"/>
<feature type="compositionally biased region" description="Polar residues" evidence="1">
    <location>
        <begin position="71"/>
        <end position="82"/>
    </location>
</feature>
<reference evidence="3" key="1">
    <citation type="journal article" date="2017" name="Genome Biol.">
        <title>Comparative genomics reveals high biological diversity and specific adaptations in the industrially and medically important fungal genus Aspergillus.</title>
        <authorList>
            <person name="de Vries R.P."/>
            <person name="Riley R."/>
            <person name="Wiebenga A."/>
            <person name="Aguilar-Osorio G."/>
            <person name="Amillis S."/>
            <person name="Uchima C.A."/>
            <person name="Anderluh G."/>
            <person name="Asadollahi M."/>
            <person name="Askin M."/>
            <person name="Barry K."/>
            <person name="Battaglia E."/>
            <person name="Bayram O."/>
            <person name="Benocci T."/>
            <person name="Braus-Stromeyer S.A."/>
            <person name="Caldana C."/>
            <person name="Canovas D."/>
            <person name="Cerqueira G.C."/>
            <person name="Chen F."/>
            <person name="Chen W."/>
            <person name="Choi C."/>
            <person name="Clum A."/>
            <person name="Dos Santos R.A."/>
            <person name="Damasio A.R."/>
            <person name="Diallinas G."/>
            <person name="Emri T."/>
            <person name="Fekete E."/>
            <person name="Flipphi M."/>
            <person name="Freyberg S."/>
            <person name="Gallo A."/>
            <person name="Gournas C."/>
            <person name="Habgood R."/>
            <person name="Hainaut M."/>
            <person name="Harispe M.L."/>
            <person name="Henrissat B."/>
            <person name="Hilden K.S."/>
            <person name="Hope R."/>
            <person name="Hossain A."/>
            <person name="Karabika E."/>
            <person name="Karaffa L."/>
            <person name="Karanyi Z."/>
            <person name="Krasevec N."/>
            <person name="Kuo A."/>
            <person name="Kusch H."/>
            <person name="LaButti K."/>
            <person name="Lagendijk E.L."/>
            <person name="Lapidus A."/>
            <person name="Levasseur A."/>
            <person name="Lindquist E."/>
            <person name="Lipzen A."/>
            <person name="Logrieco A.F."/>
            <person name="MacCabe A."/>
            <person name="Maekelae M.R."/>
            <person name="Malavazi I."/>
            <person name="Melin P."/>
            <person name="Meyer V."/>
            <person name="Mielnichuk N."/>
            <person name="Miskei M."/>
            <person name="Molnar A.P."/>
            <person name="Mule G."/>
            <person name="Ngan C.Y."/>
            <person name="Orejas M."/>
            <person name="Orosz E."/>
            <person name="Ouedraogo J.P."/>
            <person name="Overkamp K.M."/>
            <person name="Park H.-S."/>
            <person name="Perrone G."/>
            <person name="Piumi F."/>
            <person name="Punt P.J."/>
            <person name="Ram A.F."/>
            <person name="Ramon A."/>
            <person name="Rauscher S."/>
            <person name="Record E."/>
            <person name="Riano-Pachon D.M."/>
            <person name="Robert V."/>
            <person name="Roehrig J."/>
            <person name="Ruller R."/>
            <person name="Salamov A."/>
            <person name="Salih N.S."/>
            <person name="Samson R.A."/>
            <person name="Sandor E."/>
            <person name="Sanguinetti M."/>
            <person name="Schuetze T."/>
            <person name="Sepcic K."/>
            <person name="Shelest E."/>
            <person name="Sherlock G."/>
            <person name="Sophianopoulou V."/>
            <person name="Squina F.M."/>
            <person name="Sun H."/>
            <person name="Susca A."/>
            <person name="Todd R.B."/>
            <person name="Tsang A."/>
            <person name="Unkles S.E."/>
            <person name="van de Wiele N."/>
            <person name="van Rossen-Uffink D."/>
            <person name="Oliveira J.V."/>
            <person name="Vesth T.C."/>
            <person name="Visser J."/>
            <person name="Yu J.-H."/>
            <person name="Zhou M."/>
            <person name="Andersen M.R."/>
            <person name="Archer D.B."/>
            <person name="Baker S.E."/>
            <person name="Benoit I."/>
            <person name="Brakhage A.A."/>
            <person name="Braus G.H."/>
            <person name="Fischer R."/>
            <person name="Frisvad J.C."/>
            <person name="Goldman G.H."/>
            <person name="Houbraken J."/>
            <person name="Oakley B."/>
            <person name="Pocsi I."/>
            <person name="Scazzocchio C."/>
            <person name="Seiboth B."/>
            <person name="vanKuyk P.A."/>
            <person name="Wortman J."/>
            <person name="Dyer P.S."/>
            <person name="Grigoriev I.V."/>
        </authorList>
    </citation>
    <scope>NUCLEOTIDE SEQUENCE [LARGE SCALE GENOMIC DNA]</scope>
    <source>
        <strain evidence="3">ATCC 16872 / CBS 172.66 / WB 5094</strain>
    </source>
</reference>
<keyword evidence="3" id="KW-1185">Reference proteome</keyword>
<dbReference type="OMA" id="THRITQP"/>
<evidence type="ECO:0000313" key="3">
    <source>
        <dbReference type="Proteomes" id="UP000184546"/>
    </source>
</evidence>
<feature type="region of interest" description="Disordered" evidence="1">
    <location>
        <begin position="1"/>
        <end position="144"/>
    </location>
</feature>
<dbReference type="VEuPathDB" id="FungiDB:ASPACDRAFT_74306"/>
<dbReference type="RefSeq" id="XP_020061078.1">
    <property type="nucleotide sequence ID" value="XM_020204175.1"/>
</dbReference>
<gene>
    <name evidence="2" type="ORF">ASPACDRAFT_74306</name>
</gene>
<dbReference type="OrthoDB" id="3913483at2759"/>
<feature type="compositionally biased region" description="Basic and acidic residues" evidence="1">
    <location>
        <begin position="128"/>
        <end position="144"/>
    </location>
</feature>
<sequence>MADTTTFHTTQQDIRKPESHASHAHAGQTPANSNVSAMKSIVDQANANKGEQIEQTKANLPLPDQPPVASDWNSADQRTVNVGSGGREGPVSGENNSALREPATASSSVRVDGSELHQNTQPGSDVGRQGKDNLEGLPKDALAR</sequence>
<name>A0A1L9X8S9_ASPA1</name>
<dbReference type="Proteomes" id="UP000184546">
    <property type="component" value="Unassembled WGS sequence"/>
</dbReference>
<organism evidence="2 3">
    <name type="scientific">Aspergillus aculeatus (strain ATCC 16872 / CBS 172.66 / WB 5094)</name>
    <dbReference type="NCBI Taxonomy" id="690307"/>
    <lineage>
        <taxon>Eukaryota</taxon>
        <taxon>Fungi</taxon>
        <taxon>Dikarya</taxon>
        <taxon>Ascomycota</taxon>
        <taxon>Pezizomycotina</taxon>
        <taxon>Eurotiomycetes</taxon>
        <taxon>Eurotiomycetidae</taxon>
        <taxon>Eurotiales</taxon>
        <taxon>Aspergillaceae</taxon>
        <taxon>Aspergillus</taxon>
        <taxon>Aspergillus subgen. Circumdati</taxon>
    </lineage>
</organism>
<accession>A0A1L9X8S9</accession>
<feature type="compositionally biased region" description="Polar residues" evidence="1">
    <location>
        <begin position="1"/>
        <end position="12"/>
    </location>
</feature>